<accession>A0ABT3T357</accession>
<keyword evidence="2" id="KW-0678">Repressor</keyword>
<dbReference type="InterPro" id="IPR036388">
    <property type="entry name" value="WH-like_DNA-bd_sf"/>
</dbReference>
<proteinExistence type="inferred from homology"/>
<dbReference type="EMBL" id="SHNO01000001">
    <property type="protein sequence ID" value="MCX2975959.1"/>
    <property type="molecule type" value="Genomic_DNA"/>
</dbReference>
<keyword evidence="3" id="KW-0862">Zinc</keyword>
<evidence type="ECO:0000256" key="5">
    <source>
        <dbReference type="ARBA" id="ARBA00023125"/>
    </source>
</evidence>
<evidence type="ECO:0000256" key="3">
    <source>
        <dbReference type="ARBA" id="ARBA00022833"/>
    </source>
</evidence>
<dbReference type="InterPro" id="IPR036390">
    <property type="entry name" value="WH_DNA-bd_sf"/>
</dbReference>
<sequence>MSHSVEIEALLDEADQRCKKRGARLTTKRKQVLAGLLHSDIALSAYDLVDYCREEHGQAIPAMSVYRMLDFLQSQYLVHKLSLANKYVACAHIRCDHEHEVPQFLICGRCQRVEEINVPKAMIKTLKRGVEEVGFELVSPQLEINCLCNDCLGEPV</sequence>
<dbReference type="PANTHER" id="PTHR33202:SF6">
    <property type="entry name" value="ZINC UPTAKE REGULATION PROTEIN"/>
    <property type="match status" value="1"/>
</dbReference>
<reference evidence="7" key="1">
    <citation type="submission" date="2019-02" db="EMBL/GenBank/DDBJ databases">
        <authorList>
            <person name="Li S.-H."/>
        </authorList>
    </citation>
    <scope>NUCLEOTIDE SEQUENCE</scope>
    <source>
        <strain evidence="7">IMCC11814</strain>
    </source>
</reference>
<protein>
    <submittedName>
        <fullName evidence="7">Transcriptional repressor</fullName>
    </submittedName>
</protein>
<keyword evidence="4" id="KW-0805">Transcription regulation</keyword>
<keyword evidence="5" id="KW-0238">DNA-binding</keyword>
<comment type="caution">
    <text evidence="7">The sequence shown here is derived from an EMBL/GenBank/DDBJ whole genome shotgun (WGS) entry which is preliminary data.</text>
</comment>
<dbReference type="SUPFAM" id="SSF46785">
    <property type="entry name" value="Winged helix' DNA-binding domain"/>
    <property type="match status" value="1"/>
</dbReference>
<keyword evidence="8" id="KW-1185">Reference proteome</keyword>
<name>A0ABT3T357_9GAMM</name>
<evidence type="ECO:0000256" key="4">
    <source>
        <dbReference type="ARBA" id="ARBA00023015"/>
    </source>
</evidence>
<comment type="similarity">
    <text evidence="1">Belongs to the Fur family.</text>
</comment>
<keyword evidence="6" id="KW-0804">Transcription</keyword>
<evidence type="ECO:0000313" key="7">
    <source>
        <dbReference type="EMBL" id="MCX2975959.1"/>
    </source>
</evidence>
<dbReference type="Pfam" id="PF01475">
    <property type="entry name" value="FUR"/>
    <property type="match status" value="1"/>
</dbReference>
<evidence type="ECO:0000256" key="6">
    <source>
        <dbReference type="ARBA" id="ARBA00023163"/>
    </source>
</evidence>
<dbReference type="RefSeq" id="WP_279247717.1">
    <property type="nucleotide sequence ID" value="NZ_SHNO01000001.1"/>
</dbReference>
<evidence type="ECO:0000256" key="1">
    <source>
        <dbReference type="ARBA" id="ARBA00007957"/>
    </source>
</evidence>
<dbReference type="InterPro" id="IPR043135">
    <property type="entry name" value="Fur_C"/>
</dbReference>
<gene>
    <name evidence="7" type="ORF">EYC82_01140</name>
</gene>
<evidence type="ECO:0000313" key="8">
    <source>
        <dbReference type="Proteomes" id="UP001143304"/>
    </source>
</evidence>
<evidence type="ECO:0000256" key="2">
    <source>
        <dbReference type="ARBA" id="ARBA00022491"/>
    </source>
</evidence>
<organism evidence="7 8">
    <name type="scientific">Candidatus Marimicrobium litorale</name>
    <dbReference type="NCBI Taxonomy" id="2518991"/>
    <lineage>
        <taxon>Bacteria</taxon>
        <taxon>Pseudomonadati</taxon>
        <taxon>Pseudomonadota</taxon>
        <taxon>Gammaproteobacteria</taxon>
        <taxon>Cellvibrionales</taxon>
        <taxon>Halieaceae</taxon>
        <taxon>Marimicrobium</taxon>
    </lineage>
</organism>
<dbReference type="InterPro" id="IPR002481">
    <property type="entry name" value="FUR"/>
</dbReference>
<dbReference type="Proteomes" id="UP001143304">
    <property type="component" value="Unassembled WGS sequence"/>
</dbReference>
<dbReference type="PANTHER" id="PTHR33202">
    <property type="entry name" value="ZINC UPTAKE REGULATION PROTEIN"/>
    <property type="match status" value="1"/>
</dbReference>
<dbReference type="Gene3D" id="3.30.1490.190">
    <property type="match status" value="1"/>
</dbReference>
<dbReference type="Gene3D" id="1.10.10.10">
    <property type="entry name" value="Winged helix-like DNA-binding domain superfamily/Winged helix DNA-binding domain"/>
    <property type="match status" value="1"/>
</dbReference>